<keyword evidence="2" id="KW-1185">Reference proteome</keyword>
<sequence length="456" mass="49057">MSSDRQEDAEKALNVARQRLEDGKYEVARRLATKSKSMFPTPAADALLAEISRREASGEGGSSSSQARATGAEAHPSAAGTHQRPGHHSSSNGSAAGASSTGSTAKAREFTPEQRAVVKRVRACKVTEYYAILDLQKTCTDNDIRKAYRKLALALHPDKNGAPGADEAFKMVSKAFQVLSDDNMRAAYDSNPTHDPESRFGGGGGGGGAGMSRGFGGGGMRPGFATEQDITPEDLFNMFFGGGGGFGGGGFGGGPVYTTSFGRGGFQTFGGPGVRARARAQQAQPQTPPPSWVQLLPLLLLFAFASLSYLPSLFGFGPVPDPDFRYSPSPPYTSERVTSGLGIPYYVDKAEWERHPIYESIPESVRNQAQAGRQSSKLRQFENGVEQYYVRTLQTQCEQGKQRKRDRIDGHRGFFGIGADYEAIRQIQAEPIEACKKLASLGQPQQRSDAGQVYFI</sequence>
<protein>
    <submittedName>
        <fullName evidence="1">Uncharacterized protein</fullName>
    </submittedName>
</protein>
<comment type="caution">
    <text evidence="1">The sequence shown here is derived from an EMBL/GenBank/DDBJ whole genome shotgun (WGS) entry which is preliminary data.</text>
</comment>
<reference evidence="1" key="1">
    <citation type="submission" date="2023-04" db="EMBL/GenBank/DDBJ databases">
        <title>Draft Genome sequencing of Naganishia species isolated from polar environments using Oxford Nanopore Technology.</title>
        <authorList>
            <person name="Leo P."/>
            <person name="Venkateswaran K."/>
        </authorList>
    </citation>
    <scope>NUCLEOTIDE SEQUENCE</scope>
    <source>
        <strain evidence="1">MNA-CCFEE 5262</strain>
    </source>
</reference>
<evidence type="ECO:0000313" key="1">
    <source>
        <dbReference type="EMBL" id="KAJ9103611.1"/>
    </source>
</evidence>
<organism evidence="1 2">
    <name type="scientific">Naganishia adeliensis</name>
    <dbReference type="NCBI Taxonomy" id="92952"/>
    <lineage>
        <taxon>Eukaryota</taxon>
        <taxon>Fungi</taxon>
        <taxon>Dikarya</taxon>
        <taxon>Basidiomycota</taxon>
        <taxon>Agaricomycotina</taxon>
        <taxon>Tremellomycetes</taxon>
        <taxon>Filobasidiales</taxon>
        <taxon>Filobasidiaceae</taxon>
        <taxon>Naganishia</taxon>
    </lineage>
</organism>
<gene>
    <name evidence="1" type="ORF">QFC20_004767</name>
</gene>
<dbReference type="EMBL" id="JASBWS010000058">
    <property type="protein sequence ID" value="KAJ9103611.1"/>
    <property type="molecule type" value="Genomic_DNA"/>
</dbReference>
<evidence type="ECO:0000313" key="2">
    <source>
        <dbReference type="Proteomes" id="UP001230649"/>
    </source>
</evidence>
<accession>A0ACC2VWX4</accession>
<dbReference type="Proteomes" id="UP001230649">
    <property type="component" value="Unassembled WGS sequence"/>
</dbReference>
<name>A0ACC2VWX4_9TREE</name>
<proteinExistence type="predicted"/>